<gene>
    <name evidence="2" type="ORF">KP509_38G054900</name>
</gene>
<keyword evidence="3" id="KW-1185">Reference proteome</keyword>
<reference evidence="2" key="1">
    <citation type="submission" date="2021-08" db="EMBL/GenBank/DDBJ databases">
        <title>WGS assembly of Ceratopteris richardii.</title>
        <authorList>
            <person name="Marchant D.B."/>
            <person name="Chen G."/>
            <person name="Jenkins J."/>
            <person name="Shu S."/>
            <person name="Leebens-Mack J."/>
            <person name="Grimwood J."/>
            <person name="Schmutz J."/>
            <person name="Soltis P."/>
            <person name="Soltis D."/>
            <person name="Chen Z.-H."/>
        </authorList>
    </citation>
    <scope>NUCLEOTIDE SEQUENCE</scope>
    <source>
        <strain evidence="2">Whitten #5841</strain>
        <tissue evidence="2">Leaf</tissue>
    </source>
</reference>
<name>A0A8T2Q4B0_CERRI</name>
<proteinExistence type="predicted"/>
<dbReference type="OMA" id="MDVKACL"/>
<dbReference type="EMBL" id="CM035443">
    <property type="protein sequence ID" value="KAH7278751.1"/>
    <property type="molecule type" value="Genomic_DNA"/>
</dbReference>
<dbReference type="Proteomes" id="UP000825935">
    <property type="component" value="Chromosome 38"/>
</dbReference>
<protein>
    <submittedName>
        <fullName evidence="2">Uncharacterized protein</fullName>
    </submittedName>
</protein>
<feature type="coiled-coil region" evidence="1">
    <location>
        <begin position="192"/>
        <end position="247"/>
    </location>
</feature>
<sequence>MEAGNGDVQVETLQTQIEHLEELWKKDATRRLARETLLKSELLDVRTALLAAESNGKNELDLLRHRIKTADTLLSYLNCKARILTIPRFAHTSCGIRRQEGVGLVDKKGVLITQWKDSMNPAIFDQHSLDPESQSISRAHEQSPHEEEHVESIARTVMQVTDVMEFLLKRAILAEADVDVERQKARASQDEAKQKSLQLESMQSRVQEMEKVAVCTSSILKKMQLKLGDMEQETSRQQQRAAENEQELSRVRHDFRVLRSRIEILVTSSARTIVNLEKRIEEMEGISERMSAHIVNLEADKGRKEAEVAEFISENCNLRAQLDFKEAELAAMRQHVRQMLAEQTN</sequence>
<dbReference type="AlphaFoldDB" id="A0A8T2Q4B0"/>
<evidence type="ECO:0000313" key="2">
    <source>
        <dbReference type="EMBL" id="KAH7278752.1"/>
    </source>
</evidence>
<dbReference type="OrthoDB" id="1888070at2759"/>
<organism evidence="2 3">
    <name type="scientific">Ceratopteris richardii</name>
    <name type="common">Triangle waterfern</name>
    <dbReference type="NCBI Taxonomy" id="49495"/>
    <lineage>
        <taxon>Eukaryota</taxon>
        <taxon>Viridiplantae</taxon>
        <taxon>Streptophyta</taxon>
        <taxon>Embryophyta</taxon>
        <taxon>Tracheophyta</taxon>
        <taxon>Polypodiopsida</taxon>
        <taxon>Polypodiidae</taxon>
        <taxon>Polypodiales</taxon>
        <taxon>Pteridineae</taxon>
        <taxon>Pteridaceae</taxon>
        <taxon>Parkerioideae</taxon>
        <taxon>Ceratopteris</taxon>
    </lineage>
</organism>
<evidence type="ECO:0000313" key="3">
    <source>
        <dbReference type="Proteomes" id="UP000825935"/>
    </source>
</evidence>
<dbReference type="EMBL" id="CM035443">
    <property type="protein sequence ID" value="KAH7278752.1"/>
    <property type="molecule type" value="Genomic_DNA"/>
</dbReference>
<comment type="caution">
    <text evidence="2">The sequence shown here is derived from an EMBL/GenBank/DDBJ whole genome shotgun (WGS) entry which is preliminary data.</text>
</comment>
<accession>A0A8T2Q4B0</accession>
<keyword evidence="1" id="KW-0175">Coiled coil</keyword>
<evidence type="ECO:0000256" key="1">
    <source>
        <dbReference type="SAM" id="Coils"/>
    </source>
</evidence>
<dbReference type="EMBL" id="CM035443">
    <property type="protein sequence ID" value="KAH7278753.1"/>
    <property type="molecule type" value="Genomic_DNA"/>
</dbReference>